<organism evidence="2 3">
    <name type="scientific">Kineothrix alysoides</name>
    <dbReference type="NCBI Taxonomy" id="1469948"/>
    <lineage>
        <taxon>Bacteria</taxon>
        <taxon>Bacillati</taxon>
        <taxon>Bacillota</taxon>
        <taxon>Clostridia</taxon>
        <taxon>Lachnospirales</taxon>
        <taxon>Lachnospiraceae</taxon>
        <taxon>Kineothrix</taxon>
    </lineage>
</organism>
<proteinExistence type="predicted"/>
<evidence type="ECO:0000259" key="1">
    <source>
        <dbReference type="Pfam" id="PF04471"/>
    </source>
</evidence>
<reference evidence="2 3" key="1">
    <citation type="submission" date="2019-03" db="EMBL/GenBank/DDBJ databases">
        <title>Genomic Encyclopedia of Type Strains, Phase IV (KMG-IV): sequencing the most valuable type-strain genomes for metagenomic binning, comparative biology and taxonomic classification.</title>
        <authorList>
            <person name="Goeker M."/>
        </authorList>
    </citation>
    <scope>NUCLEOTIDE SEQUENCE [LARGE SCALE GENOMIC DNA]</scope>
    <source>
        <strain evidence="2 3">DSM 100556</strain>
    </source>
</reference>
<dbReference type="InterPro" id="IPR011856">
    <property type="entry name" value="tRNA_endonuc-like_dom_sf"/>
</dbReference>
<dbReference type="EMBL" id="SLUO01000001">
    <property type="protein sequence ID" value="TCL61147.1"/>
    <property type="molecule type" value="Genomic_DNA"/>
</dbReference>
<dbReference type="Proteomes" id="UP000295718">
    <property type="component" value="Unassembled WGS sequence"/>
</dbReference>
<dbReference type="GO" id="GO:0003677">
    <property type="term" value="F:DNA binding"/>
    <property type="evidence" value="ECO:0007669"/>
    <property type="project" value="InterPro"/>
</dbReference>
<dbReference type="Pfam" id="PF04471">
    <property type="entry name" value="Mrr_cat"/>
    <property type="match status" value="1"/>
</dbReference>
<dbReference type="Gene3D" id="3.40.1350.10">
    <property type="match status" value="1"/>
</dbReference>
<gene>
    <name evidence="2" type="ORF">EDD76_101244</name>
</gene>
<protein>
    <submittedName>
        <fullName evidence="2">Restriction system protein</fullName>
    </submittedName>
</protein>
<evidence type="ECO:0000313" key="3">
    <source>
        <dbReference type="Proteomes" id="UP000295718"/>
    </source>
</evidence>
<sequence length="199" mass="22989">MNGDINPYRSLSADISPTDFEIFCMNTLQAYAIQENLKDFSVSHNQKVESNDGTYQIDVLGEFTIMGTKVKMIVECKKYSRAIEREKICSLYQKQQSLGANKSIFMSTSGYQSGAVMFAKSHGITLIQIVDEFVKHIQNSIQPNLDFLKIQMFVRRQMPKYFALQWDLDSDYPYNEIYPTKEMYKNVIDTIKNTMFDGT</sequence>
<dbReference type="GO" id="GO:0009307">
    <property type="term" value="P:DNA restriction-modification system"/>
    <property type="evidence" value="ECO:0007669"/>
    <property type="project" value="InterPro"/>
</dbReference>
<dbReference type="SUPFAM" id="SSF52980">
    <property type="entry name" value="Restriction endonuclease-like"/>
    <property type="match status" value="1"/>
</dbReference>
<feature type="domain" description="Restriction endonuclease type IV Mrr" evidence="1">
    <location>
        <begin position="14"/>
        <end position="129"/>
    </location>
</feature>
<dbReference type="RefSeq" id="WP_051869558.1">
    <property type="nucleotide sequence ID" value="NZ_JPNB01000002.1"/>
</dbReference>
<comment type="caution">
    <text evidence="2">The sequence shown here is derived from an EMBL/GenBank/DDBJ whole genome shotgun (WGS) entry which is preliminary data.</text>
</comment>
<name>A0A4V2QCQ2_9FIRM</name>
<dbReference type="AlphaFoldDB" id="A0A4V2QCQ2"/>
<dbReference type="InterPro" id="IPR007560">
    <property type="entry name" value="Restrct_endonuc_IV_Mrr"/>
</dbReference>
<evidence type="ECO:0000313" key="2">
    <source>
        <dbReference type="EMBL" id="TCL61147.1"/>
    </source>
</evidence>
<accession>A0A4V2QCQ2</accession>
<dbReference type="InterPro" id="IPR011335">
    <property type="entry name" value="Restrct_endonuc-II-like"/>
</dbReference>
<dbReference type="STRING" id="1469948.GCA_000732725_02525"/>
<keyword evidence="3" id="KW-1185">Reference proteome</keyword>
<dbReference type="GO" id="GO:0004519">
    <property type="term" value="F:endonuclease activity"/>
    <property type="evidence" value="ECO:0007669"/>
    <property type="project" value="InterPro"/>
</dbReference>